<feature type="region of interest" description="Disordered" evidence="1">
    <location>
        <begin position="177"/>
        <end position="206"/>
    </location>
</feature>
<organism evidence="2 3">
    <name type="scientific">Cordyceps javanica</name>
    <dbReference type="NCBI Taxonomy" id="43265"/>
    <lineage>
        <taxon>Eukaryota</taxon>
        <taxon>Fungi</taxon>
        <taxon>Dikarya</taxon>
        <taxon>Ascomycota</taxon>
        <taxon>Pezizomycotina</taxon>
        <taxon>Sordariomycetes</taxon>
        <taxon>Hypocreomycetidae</taxon>
        <taxon>Hypocreales</taxon>
        <taxon>Cordycipitaceae</taxon>
        <taxon>Cordyceps</taxon>
    </lineage>
</organism>
<dbReference type="EMBL" id="SPUK01000001">
    <property type="protein sequence ID" value="TQW01125.1"/>
    <property type="molecule type" value="Genomic_DNA"/>
</dbReference>
<reference evidence="2 3" key="1">
    <citation type="journal article" date="2019" name="Appl. Microbiol. Biotechnol.">
        <title>Genome sequence of Isaria javanica and comparative genome analysis insights into family S53 peptidase evolution in fungal entomopathogens.</title>
        <authorList>
            <person name="Lin R."/>
            <person name="Zhang X."/>
            <person name="Xin B."/>
            <person name="Zou M."/>
            <person name="Gao Y."/>
            <person name="Qin F."/>
            <person name="Hu Q."/>
            <person name="Xie B."/>
            <person name="Cheng X."/>
        </authorList>
    </citation>
    <scope>NUCLEOTIDE SEQUENCE [LARGE SCALE GENOMIC DNA]</scope>
    <source>
        <strain evidence="2 3">IJ1G</strain>
    </source>
</reference>
<feature type="region of interest" description="Disordered" evidence="1">
    <location>
        <begin position="1"/>
        <end position="36"/>
    </location>
</feature>
<comment type="caution">
    <text evidence="2">The sequence shown here is derived from an EMBL/GenBank/DDBJ whole genome shotgun (WGS) entry which is preliminary data.</text>
</comment>
<dbReference type="Proteomes" id="UP000315783">
    <property type="component" value="Unassembled WGS sequence"/>
</dbReference>
<name>A0A545WE98_9HYPO</name>
<dbReference type="AlphaFoldDB" id="A0A545WE98"/>
<feature type="compositionally biased region" description="Low complexity" evidence="1">
    <location>
        <begin position="185"/>
        <end position="205"/>
    </location>
</feature>
<dbReference type="OrthoDB" id="4863243at2759"/>
<evidence type="ECO:0000256" key="1">
    <source>
        <dbReference type="SAM" id="MobiDB-lite"/>
    </source>
</evidence>
<evidence type="ECO:0000313" key="2">
    <source>
        <dbReference type="EMBL" id="TQW01125.1"/>
    </source>
</evidence>
<feature type="compositionally biased region" description="Basic and acidic residues" evidence="1">
    <location>
        <begin position="1"/>
        <end position="11"/>
    </location>
</feature>
<evidence type="ECO:0000313" key="3">
    <source>
        <dbReference type="Proteomes" id="UP000315783"/>
    </source>
</evidence>
<accession>A0A545WE98</accession>
<protein>
    <submittedName>
        <fullName evidence="2">Uncharacterized protein</fullName>
    </submittedName>
</protein>
<proteinExistence type="predicted"/>
<sequence length="320" mass="34703">MPPRSPDKTFHDLLPFSPPTPASASEKASQDQERPVPPGTLVRYFWTCHHCGCGTFRCNDVSVAVCVQCAHEICDGCTAFFGARLLRCVEAEHLPSHAPNPGCACEQPSTSSRCRRSHPIRRCPVASGTRRRMRHEPYGRPSPVQHCVVTFRPGRDGRPALGTFFFTRPRFNRSRLRAWPPCDAGTSTGTSTSTGSTRSGTRPGGQETLDCIARSVAAARAAPAIIPPIYDMLRQPLRGEPATARRGTPVCTIALARFFAAGAASVARALGVARHPVVCVRVDPMLAFVAYYLCAHFYAVFGATWKGTTTARQPSRAAPE</sequence>
<gene>
    <name evidence="2" type="ORF">IF1G_01056</name>
</gene>
<keyword evidence="3" id="KW-1185">Reference proteome</keyword>